<evidence type="ECO:0000313" key="4">
    <source>
        <dbReference type="EMBL" id="SFR56621.1"/>
    </source>
</evidence>
<keyword evidence="2" id="KW-0521">NADP</keyword>
<dbReference type="EC" id="1.1.1.133" evidence="2"/>
<dbReference type="InterPro" id="IPR036291">
    <property type="entry name" value="NAD(P)-bd_dom_sf"/>
</dbReference>
<dbReference type="PANTHER" id="PTHR10491">
    <property type="entry name" value="DTDP-4-DEHYDRORHAMNOSE REDUCTASE"/>
    <property type="match status" value="1"/>
</dbReference>
<dbReference type="InterPro" id="IPR029903">
    <property type="entry name" value="RmlD-like-bd"/>
</dbReference>
<dbReference type="CDD" id="cd05254">
    <property type="entry name" value="dTDP_HR_like_SDR_e"/>
    <property type="match status" value="1"/>
</dbReference>
<protein>
    <recommendedName>
        <fullName evidence="2">dTDP-4-dehydrorhamnose reductase</fullName>
        <ecNumber evidence="2">1.1.1.133</ecNumber>
    </recommendedName>
</protein>
<dbReference type="Pfam" id="PF04321">
    <property type="entry name" value="RmlD_sub_bind"/>
    <property type="match status" value="1"/>
</dbReference>
<organism evidence="4 5">
    <name type="scientific">Anaeromicropila populeti</name>
    <dbReference type="NCBI Taxonomy" id="37658"/>
    <lineage>
        <taxon>Bacteria</taxon>
        <taxon>Bacillati</taxon>
        <taxon>Bacillota</taxon>
        <taxon>Clostridia</taxon>
        <taxon>Lachnospirales</taxon>
        <taxon>Lachnospiraceae</taxon>
        <taxon>Anaeromicropila</taxon>
    </lineage>
</organism>
<comment type="function">
    <text evidence="2">Catalyzes the reduction of dTDP-6-deoxy-L-lyxo-4-hexulose to yield dTDP-L-rhamnose.</text>
</comment>
<dbReference type="FunFam" id="3.40.50.720:FF:000159">
    <property type="entry name" value="dTDP-4-dehydrorhamnose reductase"/>
    <property type="match status" value="1"/>
</dbReference>
<sequence length="300" mass="33993">MIIMITGANGQLGRALNGILMKQSRNCVINTDYVRGELPNQPLYPIEHLDITEQNAVETFIEKAKPDVVINCAAHTQVEKCEADVKNAVKINELGPYYLAVAAKKSGARLVQVSTDYVFDGEAGRPYVEEDITNPVSVYGKTKLAGELLVQKHCSQYFIVRTAWLYGDGNNFVKTMLRLSETNQEIRVVKDQFGTPTSAYELAKLILFLIETEDYGIYHGTCEGSTSWYEFAKEIFKLSEREPVLIPVKSEEYPAKVKRPKYSVLENHRLNTTTDYRMKEWKEALRDYLDSLKNGGEQAE</sequence>
<dbReference type="AlphaFoldDB" id="A0A1I6HQ47"/>
<evidence type="ECO:0000256" key="2">
    <source>
        <dbReference type="RuleBase" id="RU364082"/>
    </source>
</evidence>
<dbReference type="Gene3D" id="3.90.25.10">
    <property type="entry name" value="UDP-galactose 4-epimerase, domain 1"/>
    <property type="match status" value="1"/>
</dbReference>
<dbReference type="GO" id="GO:0005829">
    <property type="term" value="C:cytosol"/>
    <property type="evidence" value="ECO:0007669"/>
    <property type="project" value="TreeGrafter"/>
</dbReference>
<name>A0A1I6HQ47_9FIRM</name>
<dbReference type="UniPathway" id="UPA00124"/>
<keyword evidence="2" id="KW-0560">Oxidoreductase</keyword>
<comment type="pathway">
    <text evidence="2">Carbohydrate biosynthesis; dTDP-L-rhamnose biosynthesis.</text>
</comment>
<accession>A0A1I6HQ47</accession>
<dbReference type="GO" id="GO:0008831">
    <property type="term" value="F:dTDP-4-dehydrorhamnose reductase activity"/>
    <property type="evidence" value="ECO:0007669"/>
    <property type="project" value="UniProtKB-EC"/>
</dbReference>
<feature type="domain" description="RmlD-like substrate binding" evidence="3">
    <location>
        <begin position="1"/>
        <end position="292"/>
    </location>
</feature>
<evidence type="ECO:0000259" key="3">
    <source>
        <dbReference type="Pfam" id="PF04321"/>
    </source>
</evidence>
<dbReference type="STRING" id="37658.SAMN05661086_00166"/>
<evidence type="ECO:0000313" key="5">
    <source>
        <dbReference type="Proteomes" id="UP000199659"/>
    </source>
</evidence>
<dbReference type="InterPro" id="IPR005913">
    <property type="entry name" value="dTDP_dehydrorham_reduct"/>
</dbReference>
<evidence type="ECO:0000256" key="1">
    <source>
        <dbReference type="ARBA" id="ARBA00010944"/>
    </source>
</evidence>
<proteinExistence type="inferred from homology"/>
<dbReference type="Proteomes" id="UP000199659">
    <property type="component" value="Unassembled WGS sequence"/>
</dbReference>
<keyword evidence="5" id="KW-1185">Reference proteome</keyword>
<dbReference type="OrthoDB" id="9803892at2"/>
<gene>
    <name evidence="4" type="ORF">SAMN05661086_00166</name>
</gene>
<dbReference type="PANTHER" id="PTHR10491:SF4">
    <property type="entry name" value="METHIONINE ADENOSYLTRANSFERASE 2 SUBUNIT BETA"/>
    <property type="match status" value="1"/>
</dbReference>
<dbReference type="SUPFAM" id="SSF51735">
    <property type="entry name" value="NAD(P)-binding Rossmann-fold domains"/>
    <property type="match status" value="1"/>
</dbReference>
<dbReference type="EMBL" id="FOYZ01000001">
    <property type="protein sequence ID" value="SFR56621.1"/>
    <property type="molecule type" value="Genomic_DNA"/>
</dbReference>
<dbReference type="GO" id="GO:0019305">
    <property type="term" value="P:dTDP-rhamnose biosynthetic process"/>
    <property type="evidence" value="ECO:0007669"/>
    <property type="project" value="UniProtKB-UniPathway"/>
</dbReference>
<comment type="similarity">
    <text evidence="1 2">Belongs to the dTDP-4-dehydrorhamnose reductase family.</text>
</comment>
<dbReference type="Gene3D" id="3.40.50.720">
    <property type="entry name" value="NAD(P)-binding Rossmann-like Domain"/>
    <property type="match status" value="1"/>
</dbReference>
<dbReference type="NCBIfam" id="TIGR01214">
    <property type="entry name" value="rmlD"/>
    <property type="match status" value="1"/>
</dbReference>
<reference evidence="4 5" key="1">
    <citation type="submission" date="2016-10" db="EMBL/GenBank/DDBJ databases">
        <authorList>
            <person name="de Groot N.N."/>
        </authorList>
    </citation>
    <scope>NUCLEOTIDE SEQUENCE [LARGE SCALE GENOMIC DNA]</scope>
    <source>
        <strain evidence="4 5">743A</strain>
    </source>
</reference>